<dbReference type="PANTHER" id="PTHR33405:SF18">
    <property type="entry name" value="PROTEIN FLX-LIKE 4"/>
    <property type="match status" value="1"/>
</dbReference>
<evidence type="ECO:0000256" key="2">
    <source>
        <dbReference type="ARBA" id="ARBA00022473"/>
    </source>
</evidence>
<evidence type="ECO:0000256" key="5">
    <source>
        <dbReference type="ARBA" id="ARBA00023089"/>
    </source>
</evidence>
<evidence type="ECO:0000313" key="7">
    <source>
        <dbReference type="EMBL" id="PNX73241.1"/>
    </source>
</evidence>
<dbReference type="PANTHER" id="PTHR33405">
    <property type="entry name" value="PROTEIN FLX-LIKE 2"/>
    <property type="match status" value="1"/>
</dbReference>
<accession>A0A2K3L3X8</accession>
<evidence type="ECO:0000256" key="4">
    <source>
        <dbReference type="ARBA" id="ARBA00023054"/>
    </source>
</evidence>
<feature type="coiled-coil region" evidence="6">
    <location>
        <begin position="200"/>
        <end position="227"/>
    </location>
</feature>
<dbReference type="GO" id="GO:0030154">
    <property type="term" value="P:cell differentiation"/>
    <property type="evidence" value="ECO:0007669"/>
    <property type="project" value="UniProtKB-KW"/>
</dbReference>
<protein>
    <submittedName>
        <fullName evidence="7">Uncharacterized protein</fullName>
    </submittedName>
</protein>
<evidence type="ECO:0000313" key="8">
    <source>
        <dbReference type="Proteomes" id="UP000236291"/>
    </source>
</evidence>
<dbReference type="Proteomes" id="UP000236291">
    <property type="component" value="Unassembled WGS sequence"/>
</dbReference>
<evidence type="ECO:0000256" key="1">
    <source>
        <dbReference type="ARBA" id="ARBA00005405"/>
    </source>
</evidence>
<dbReference type="InterPro" id="IPR040353">
    <property type="entry name" value="FLX/FLX-like"/>
</dbReference>
<reference evidence="7 8" key="1">
    <citation type="journal article" date="2014" name="Am. J. Bot.">
        <title>Genome assembly and annotation for red clover (Trifolium pratense; Fabaceae).</title>
        <authorList>
            <person name="Istvanek J."/>
            <person name="Jaros M."/>
            <person name="Krenek A."/>
            <person name="Repkova J."/>
        </authorList>
    </citation>
    <scope>NUCLEOTIDE SEQUENCE [LARGE SCALE GENOMIC DNA]</scope>
    <source>
        <strain evidence="8">cv. Tatra</strain>
        <tissue evidence="7">Young leaves</tissue>
    </source>
</reference>
<name>A0A2K3L3X8_TRIPR</name>
<keyword evidence="5" id="KW-0287">Flowering</keyword>
<gene>
    <name evidence="7" type="ORF">L195_g029140</name>
</gene>
<sequence>RLDRSRLELNSSEEFVVSHQKSSVKVRPVHRVTMRHNHGSIPSHVLENKLAAQEAEIERLAGDNHRLANTHKALRDALVAAAQDVQKIKSHIRSTQTESDIQIRVLLDKIAKMEVDIRASDTVKKELQQAHIEAQNLAASRQELSAQIQLATHELKKAIGDVKCLPDCHAELDSLLLEHQRIRDTFEYEKSKNVELVDHLKAKEKKLIAMAREVEMLRSEILNAEKRINAPNLFGAATPADGSGPFLDHYGRAHGQMGIGQVGESMVPVVDSNGVAVVNSTDGSGAGWVGTYDPSVAGR</sequence>
<dbReference type="EMBL" id="ASHM01025739">
    <property type="protein sequence ID" value="PNX73241.1"/>
    <property type="molecule type" value="Genomic_DNA"/>
</dbReference>
<feature type="non-terminal residue" evidence="7">
    <location>
        <position position="1"/>
    </location>
</feature>
<dbReference type="GO" id="GO:0009908">
    <property type="term" value="P:flower development"/>
    <property type="evidence" value="ECO:0007669"/>
    <property type="project" value="UniProtKB-KW"/>
</dbReference>
<dbReference type="ExpressionAtlas" id="A0A2K3L3X8">
    <property type="expression patterns" value="baseline"/>
</dbReference>
<organism evidence="7 8">
    <name type="scientific">Trifolium pratense</name>
    <name type="common">Red clover</name>
    <dbReference type="NCBI Taxonomy" id="57577"/>
    <lineage>
        <taxon>Eukaryota</taxon>
        <taxon>Viridiplantae</taxon>
        <taxon>Streptophyta</taxon>
        <taxon>Embryophyta</taxon>
        <taxon>Tracheophyta</taxon>
        <taxon>Spermatophyta</taxon>
        <taxon>Magnoliopsida</taxon>
        <taxon>eudicotyledons</taxon>
        <taxon>Gunneridae</taxon>
        <taxon>Pentapetalae</taxon>
        <taxon>rosids</taxon>
        <taxon>fabids</taxon>
        <taxon>Fabales</taxon>
        <taxon>Fabaceae</taxon>
        <taxon>Papilionoideae</taxon>
        <taxon>50 kb inversion clade</taxon>
        <taxon>NPAAA clade</taxon>
        <taxon>Hologalegina</taxon>
        <taxon>IRL clade</taxon>
        <taxon>Trifolieae</taxon>
        <taxon>Trifolium</taxon>
    </lineage>
</organism>
<proteinExistence type="inferred from homology"/>
<keyword evidence="3" id="KW-0221">Differentiation</keyword>
<keyword evidence="2" id="KW-0217">Developmental protein</keyword>
<evidence type="ECO:0000256" key="6">
    <source>
        <dbReference type="SAM" id="Coils"/>
    </source>
</evidence>
<evidence type="ECO:0000256" key="3">
    <source>
        <dbReference type="ARBA" id="ARBA00022782"/>
    </source>
</evidence>
<keyword evidence="4 6" id="KW-0175">Coiled coil</keyword>
<feature type="coiled-coil region" evidence="6">
    <location>
        <begin position="43"/>
        <end position="70"/>
    </location>
</feature>
<dbReference type="AlphaFoldDB" id="A0A2K3L3X8"/>
<comment type="caution">
    <text evidence="7">The sequence shown here is derived from an EMBL/GenBank/DDBJ whole genome shotgun (WGS) entry which is preliminary data.</text>
</comment>
<reference evidence="7 8" key="2">
    <citation type="journal article" date="2017" name="Front. Plant Sci.">
        <title>Gene Classification and Mining of Molecular Markers Useful in Red Clover (Trifolium pratense) Breeding.</title>
        <authorList>
            <person name="Istvanek J."/>
            <person name="Dluhosova J."/>
            <person name="Dluhos P."/>
            <person name="Patkova L."/>
            <person name="Nedelnik J."/>
            <person name="Repkova J."/>
        </authorList>
    </citation>
    <scope>NUCLEOTIDE SEQUENCE [LARGE SCALE GENOMIC DNA]</scope>
    <source>
        <strain evidence="8">cv. Tatra</strain>
        <tissue evidence="7">Young leaves</tissue>
    </source>
</reference>
<comment type="similarity">
    <text evidence="1">Belongs to the FLX family.</text>
</comment>
<dbReference type="STRING" id="57577.A0A2K3L3X8"/>
<feature type="coiled-coil region" evidence="6">
    <location>
        <begin position="127"/>
        <end position="161"/>
    </location>
</feature>